<proteinExistence type="predicted"/>
<gene>
    <name evidence="2" type="ORF">AVEN_49551_1</name>
</gene>
<feature type="compositionally biased region" description="Basic and acidic residues" evidence="1">
    <location>
        <begin position="35"/>
        <end position="46"/>
    </location>
</feature>
<name>A0A4Y2VTM7_ARAVE</name>
<dbReference type="EMBL" id="BGPR01050215">
    <property type="protein sequence ID" value="GBO27230.1"/>
    <property type="molecule type" value="Genomic_DNA"/>
</dbReference>
<dbReference type="Proteomes" id="UP000499080">
    <property type="component" value="Unassembled WGS sequence"/>
</dbReference>
<feature type="region of interest" description="Disordered" evidence="1">
    <location>
        <begin position="28"/>
        <end position="76"/>
    </location>
</feature>
<protein>
    <submittedName>
        <fullName evidence="2">Uncharacterized protein</fullName>
    </submittedName>
</protein>
<sequence length="98" mass="10844">MSVSALTLMRKSVSSTFLGVSTSPLLEPTYPPCKSWEENGGKENRHSRTGNTVRPDPRTRRASPAKVSRDTQIDMAQPRTDLLYHFSFTASSSNKGDN</sequence>
<evidence type="ECO:0000313" key="3">
    <source>
        <dbReference type="Proteomes" id="UP000499080"/>
    </source>
</evidence>
<keyword evidence="3" id="KW-1185">Reference proteome</keyword>
<comment type="caution">
    <text evidence="2">The sequence shown here is derived from an EMBL/GenBank/DDBJ whole genome shotgun (WGS) entry which is preliminary data.</text>
</comment>
<accession>A0A4Y2VTM7</accession>
<evidence type="ECO:0000256" key="1">
    <source>
        <dbReference type="SAM" id="MobiDB-lite"/>
    </source>
</evidence>
<reference evidence="2 3" key="1">
    <citation type="journal article" date="2019" name="Sci. Rep.">
        <title>Orb-weaving spider Araneus ventricosus genome elucidates the spidroin gene catalogue.</title>
        <authorList>
            <person name="Kono N."/>
            <person name="Nakamura H."/>
            <person name="Ohtoshi R."/>
            <person name="Moran D.A.P."/>
            <person name="Shinohara A."/>
            <person name="Yoshida Y."/>
            <person name="Fujiwara M."/>
            <person name="Mori M."/>
            <person name="Tomita M."/>
            <person name="Arakawa K."/>
        </authorList>
    </citation>
    <scope>NUCLEOTIDE SEQUENCE [LARGE SCALE GENOMIC DNA]</scope>
</reference>
<dbReference type="AlphaFoldDB" id="A0A4Y2VTM7"/>
<organism evidence="2 3">
    <name type="scientific">Araneus ventricosus</name>
    <name type="common">Orbweaver spider</name>
    <name type="synonym">Epeira ventricosa</name>
    <dbReference type="NCBI Taxonomy" id="182803"/>
    <lineage>
        <taxon>Eukaryota</taxon>
        <taxon>Metazoa</taxon>
        <taxon>Ecdysozoa</taxon>
        <taxon>Arthropoda</taxon>
        <taxon>Chelicerata</taxon>
        <taxon>Arachnida</taxon>
        <taxon>Araneae</taxon>
        <taxon>Araneomorphae</taxon>
        <taxon>Entelegynae</taxon>
        <taxon>Araneoidea</taxon>
        <taxon>Araneidae</taxon>
        <taxon>Araneus</taxon>
    </lineage>
</organism>
<evidence type="ECO:0000313" key="2">
    <source>
        <dbReference type="EMBL" id="GBO27230.1"/>
    </source>
</evidence>